<organism evidence="1 2">
    <name type="scientific">Trichinella zimbabwensis</name>
    <dbReference type="NCBI Taxonomy" id="268475"/>
    <lineage>
        <taxon>Eukaryota</taxon>
        <taxon>Metazoa</taxon>
        <taxon>Ecdysozoa</taxon>
        <taxon>Nematoda</taxon>
        <taxon>Enoplea</taxon>
        <taxon>Dorylaimia</taxon>
        <taxon>Trichinellida</taxon>
        <taxon>Trichinellidae</taxon>
        <taxon>Trichinella</taxon>
    </lineage>
</organism>
<evidence type="ECO:0000313" key="2">
    <source>
        <dbReference type="Proteomes" id="UP000055024"/>
    </source>
</evidence>
<reference evidence="1 2" key="1">
    <citation type="submission" date="2015-01" db="EMBL/GenBank/DDBJ databases">
        <title>Evolution of Trichinella species and genotypes.</title>
        <authorList>
            <person name="Korhonen P.K."/>
            <person name="Edoardo P."/>
            <person name="Giuseppe L.R."/>
            <person name="Gasser R.B."/>
        </authorList>
    </citation>
    <scope>NUCLEOTIDE SEQUENCE [LARGE SCALE GENOMIC DNA]</scope>
    <source>
        <strain evidence="1">ISS1029</strain>
    </source>
</reference>
<comment type="caution">
    <text evidence="1">The sequence shown here is derived from an EMBL/GenBank/DDBJ whole genome shotgun (WGS) entry which is preliminary data.</text>
</comment>
<evidence type="ECO:0000313" key="1">
    <source>
        <dbReference type="EMBL" id="KRY99218.1"/>
    </source>
</evidence>
<gene>
    <name evidence="1" type="ORF">T11_16896</name>
</gene>
<accession>A0A0V1GMK6</accession>
<sequence length="54" mass="6405">MSEMPPLQKCKHPGSVLREFQRGCFPGITTNLVARCMKAYLSRYWRKRSIMMRL</sequence>
<keyword evidence="2" id="KW-1185">Reference proteome</keyword>
<name>A0A0V1GMK6_9BILA</name>
<protein>
    <submittedName>
        <fullName evidence="1">Uncharacterized protein</fullName>
    </submittedName>
</protein>
<proteinExistence type="predicted"/>
<dbReference type="Proteomes" id="UP000055024">
    <property type="component" value="Unassembled WGS sequence"/>
</dbReference>
<dbReference type="EMBL" id="JYDP01000945">
    <property type="protein sequence ID" value="KRY99218.1"/>
    <property type="molecule type" value="Genomic_DNA"/>
</dbReference>
<dbReference type="AlphaFoldDB" id="A0A0V1GMK6"/>